<dbReference type="EMBL" id="JAHBFI010000008">
    <property type="protein sequence ID" value="MBZ5962300.1"/>
    <property type="molecule type" value="Genomic_DNA"/>
</dbReference>
<name>A0A9Q3SV37_9LACO</name>
<feature type="transmembrane region" description="Helical" evidence="7">
    <location>
        <begin position="6"/>
        <end position="24"/>
    </location>
</feature>
<proteinExistence type="inferred from homology"/>
<dbReference type="OMA" id="FQSYAYF"/>
<evidence type="ECO:0000256" key="7">
    <source>
        <dbReference type="SAM" id="Phobius"/>
    </source>
</evidence>
<evidence type="ECO:0000256" key="1">
    <source>
        <dbReference type="ARBA" id="ARBA00004635"/>
    </source>
</evidence>
<evidence type="ECO:0000256" key="2">
    <source>
        <dbReference type="ARBA" id="ARBA00008973"/>
    </source>
</evidence>
<keyword evidence="5" id="KW-0564">Palmitate</keyword>
<dbReference type="PANTHER" id="PTHR30429">
    <property type="entry name" value="D-METHIONINE-BINDING LIPOPROTEIN METQ"/>
    <property type="match status" value="1"/>
</dbReference>
<dbReference type="Pfam" id="PF03180">
    <property type="entry name" value="Lipoprotein_9"/>
    <property type="match status" value="1"/>
</dbReference>
<comment type="similarity">
    <text evidence="2">Belongs to the NlpA lipoprotein family.</text>
</comment>
<accession>A0A9Q3SV37</accession>
<keyword evidence="6" id="KW-0449">Lipoprotein</keyword>
<sequence length="286" mass="31627">MLRKKIIIAVIIVIAVASTAIFVYQRPTDTNAKSEITVGAIGSDAQTWQYIAKLSETKEKNIKIVVKNFTDGVSLNTATAEGQIDVNAFQSYAYYNAYNKSNKNNQLAALGTTYLEPMGIYSNKYKDIRDIPNGATIAIANNAANTSRGLRLLEKSGLITLQSDFGSLSGVNAIKNNPHHLKFKEIDDTTGPHVFKDPDIAAALIGNTIALEGKLNVLKDTIFYERINQSTKDNINILATTAKEKNNKKFKQLVQLYHSQAAQKYISRKFDNTKTEVNKPISYLSN</sequence>
<comment type="subcellular location">
    <subcellularLocation>
        <location evidence="1">Membrane</location>
        <topology evidence="1">Lipid-anchor</topology>
    </subcellularLocation>
</comment>
<dbReference type="Gene3D" id="3.40.190.10">
    <property type="entry name" value="Periplasmic binding protein-like II"/>
    <property type="match status" value="2"/>
</dbReference>
<dbReference type="InterPro" id="IPR004872">
    <property type="entry name" value="Lipoprotein_NlpA"/>
</dbReference>
<evidence type="ECO:0000313" key="9">
    <source>
        <dbReference type="Proteomes" id="UP000752647"/>
    </source>
</evidence>
<dbReference type="GO" id="GO:0016020">
    <property type="term" value="C:membrane"/>
    <property type="evidence" value="ECO:0007669"/>
    <property type="project" value="UniProtKB-SubCell"/>
</dbReference>
<dbReference type="SUPFAM" id="SSF53850">
    <property type="entry name" value="Periplasmic binding protein-like II"/>
    <property type="match status" value="1"/>
</dbReference>
<dbReference type="RefSeq" id="WP_013231084.1">
    <property type="nucleotide sequence ID" value="NZ_BPKT01000010.1"/>
</dbReference>
<evidence type="ECO:0000256" key="4">
    <source>
        <dbReference type="ARBA" id="ARBA00023136"/>
    </source>
</evidence>
<evidence type="ECO:0000256" key="6">
    <source>
        <dbReference type="ARBA" id="ARBA00023288"/>
    </source>
</evidence>
<keyword evidence="3" id="KW-0732">Signal</keyword>
<evidence type="ECO:0000313" key="8">
    <source>
        <dbReference type="EMBL" id="MBZ5962300.1"/>
    </source>
</evidence>
<dbReference type="PANTHER" id="PTHR30429:SF3">
    <property type="entry name" value="LIPOPROTEIN"/>
    <property type="match status" value="1"/>
</dbReference>
<keyword evidence="7" id="KW-1133">Transmembrane helix</keyword>
<protein>
    <submittedName>
        <fullName evidence="8">ABC transporter substrate-binding protein</fullName>
    </submittedName>
</protein>
<evidence type="ECO:0000256" key="3">
    <source>
        <dbReference type="ARBA" id="ARBA00022729"/>
    </source>
</evidence>
<keyword evidence="7" id="KW-0812">Transmembrane</keyword>
<evidence type="ECO:0000256" key="5">
    <source>
        <dbReference type="ARBA" id="ARBA00023139"/>
    </source>
</evidence>
<dbReference type="GeneID" id="34301908"/>
<organism evidence="8 9">
    <name type="scientific">Leuconostoc gasicomitatum</name>
    <dbReference type="NCBI Taxonomy" id="115778"/>
    <lineage>
        <taxon>Bacteria</taxon>
        <taxon>Bacillati</taxon>
        <taxon>Bacillota</taxon>
        <taxon>Bacilli</taxon>
        <taxon>Lactobacillales</taxon>
        <taxon>Lactobacillaceae</taxon>
        <taxon>Leuconostoc</taxon>
        <taxon>Leuconostoc gelidum group</taxon>
    </lineage>
</organism>
<gene>
    <name evidence="8" type="ORF">KIJ12_03870</name>
</gene>
<dbReference type="Proteomes" id="UP000752647">
    <property type="component" value="Unassembled WGS sequence"/>
</dbReference>
<keyword evidence="4 7" id="KW-0472">Membrane</keyword>
<comment type="caution">
    <text evidence="8">The sequence shown here is derived from an EMBL/GenBank/DDBJ whole genome shotgun (WGS) entry which is preliminary data.</text>
</comment>
<reference evidence="8" key="1">
    <citation type="submission" date="2021-05" db="EMBL/GenBank/DDBJ databases">
        <title>Pangenome of Leuconostoc gelidum warrants species status for Leuconostoc gelidum subsp. gasicomitatum.</title>
        <authorList>
            <person name="Johansson P."/>
            <person name="Sade E."/>
            <person name="Hultman J."/>
            <person name="Auvinen P."/>
            <person name="Bjorkroth J."/>
        </authorList>
    </citation>
    <scope>NUCLEOTIDE SEQUENCE</scope>
    <source>
        <strain evidence="8">A.21.4</strain>
    </source>
</reference>
<dbReference type="AlphaFoldDB" id="A0A9Q3SV37"/>